<accession>A0A2B7XZW9</accession>
<dbReference type="GO" id="GO:0070086">
    <property type="term" value="P:ubiquitin-dependent endocytosis"/>
    <property type="evidence" value="ECO:0007669"/>
    <property type="project" value="TreeGrafter"/>
</dbReference>
<evidence type="ECO:0000259" key="2">
    <source>
        <dbReference type="Pfam" id="PF00339"/>
    </source>
</evidence>
<dbReference type="OrthoDB" id="3365616at2759"/>
<gene>
    <name evidence="3" type="ORF">AJ80_05890</name>
</gene>
<dbReference type="STRING" id="1447883.A0A2B7XZW9"/>
<organism evidence="3 4">
    <name type="scientific">Polytolypa hystricis (strain UAMH7299)</name>
    <dbReference type="NCBI Taxonomy" id="1447883"/>
    <lineage>
        <taxon>Eukaryota</taxon>
        <taxon>Fungi</taxon>
        <taxon>Dikarya</taxon>
        <taxon>Ascomycota</taxon>
        <taxon>Pezizomycotina</taxon>
        <taxon>Eurotiomycetes</taxon>
        <taxon>Eurotiomycetidae</taxon>
        <taxon>Onygenales</taxon>
        <taxon>Onygenales incertae sedis</taxon>
        <taxon>Polytolypa</taxon>
    </lineage>
</organism>
<feature type="compositionally biased region" description="Low complexity" evidence="1">
    <location>
        <begin position="422"/>
        <end position="441"/>
    </location>
</feature>
<feature type="region of interest" description="Disordered" evidence="1">
    <location>
        <begin position="514"/>
        <end position="575"/>
    </location>
</feature>
<dbReference type="GO" id="GO:0030674">
    <property type="term" value="F:protein-macromolecule adaptor activity"/>
    <property type="evidence" value="ECO:0007669"/>
    <property type="project" value="TreeGrafter"/>
</dbReference>
<feature type="compositionally biased region" description="Pro residues" evidence="1">
    <location>
        <begin position="410"/>
        <end position="421"/>
    </location>
</feature>
<evidence type="ECO:0000313" key="3">
    <source>
        <dbReference type="EMBL" id="PGH14570.1"/>
    </source>
</evidence>
<dbReference type="PANTHER" id="PTHR11188">
    <property type="entry name" value="ARRESTIN DOMAIN CONTAINING PROTEIN"/>
    <property type="match status" value="1"/>
</dbReference>
<dbReference type="PANTHER" id="PTHR11188:SF166">
    <property type="entry name" value="ARRESTIN (OR S-ANTIGEN), N-TERMINAL DOMAIN PROTEIN (AFU_ORTHOLOGUE AFUA_7G02050)"/>
    <property type="match status" value="1"/>
</dbReference>
<dbReference type="GO" id="GO:0005829">
    <property type="term" value="C:cytosol"/>
    <property type="evidence" value="ECO:0007669"/>
    <property type="project" value="TreeGrafter"/>
</dbReference>
<keyword evidence="4" id="KW-1185">Reference proteome</keyword>
<feature type="compositionally biased region" description="Low complexity" evidence="1">
    <location>
        <begin position="529"/>
        <end position="540"/>
    </location>
</feature>
<dbReference type="InterPro" id="IPR050357">
    <property type="entry name" value="Arrestin_domain-protein"/>
</dbReference>
<feature type="compositionally biased region" description="Basic and acidic residues" evidence="1">
    <location>
        <begin position="475"/>
        <end position="487"/>
    </location>
</feature>
<dbReference type="InterPro" id="IPR011021">
    <property type="entry name" value="Arrestin-like_N"/>
</dbReference>
<dbReference type="Pfam" id="PF00339">
    <property type="entry name" value="Arrestin_N"/>
    <property type="match status" value="1"/>
</dbReference>
<feature type="region of interest" description="Disordered" evidence="1">
    <location>
        <begin position="455"/>
        <end position="501"/>
    </location>
</feature>
<dbReference type="GO" id="GO:0005886">
    <property type="term" value="C:plasma membrane"/>
    <property type="evidence" value="ECO:0007669"/>
    <property type="project" value="TreeGrafter"/>
</dbReference>
<dbReference type="EMBL" id="PDNA01000092">
    <property type="protein sequence ID" value="PGH14570.1"/>
    <property type="molecule type" value="Genomic_DNA"/>
</dbReference>
<reference evidence="3 4" key="1">
    <citation type="submission" date="2017-10" db="EMBL/GenBank/DDBJ databases">
        <title>Comparative genomics in systemic dimorphic fungi from Ajellomycetaceae.</title>
        <authorList>
            <person name="Munoz J.F."/>
            <person name="Mcewen J.G."/>
            <person name="Clay O.K."/>
            <person name="Cuomo C.A."/>
        </authorList>
    </citation>
    <scope>NUCLEOTIDE SEQUENCE [LARGE SCALE GENOMIC DNA]</scope>
    <source>
        <strain evidence="3 4">UAMH7299</strain>
    </source>
</reference>
<evidence type="ECO:0000313" key="4">
    <source>
        <dbReference type="Proteomes" id="UP000224634"/>
    </source>
</evidence>
<dbReference type="Proteomes" id="UP000224634">
    <property type="component" value="Unassembled WGS sequence"/>
</dbReference>
<dbReference type="AlphaFoldDB" id="A0A2B7XZW9"/>
<evidence type="ECO:0000256" key="1">
    <source>
        <dbReference type="SAM" id="MobiDB-lite"/>
    </source>
</evidence>
<protein>
    <recommendedName>
        <fullName evidence="2">Arrestin-like N-terminal domain-containing protein</fullName>
    </recommendedName>
</protein>
<feature type="domain" description="Arrestin-like N-terminal" evidence="2">
    <location>
        <begin position="4"/>
        <end position="113"/>
    </location>
</feature>
<sequence>MSIQVHLDTPHAHFTNLDYITGTVVLTLLTDTPLNSVVVKLEGESHSRLVAAKYPHGERPDKKRAELEVHKLLYKVETLFPSREVIEHATPNASYTLSPGTYEYPFRFRFPFNNDCINNSSIPPHGRAGLQVPVPRDTNMHIRRALPPSLTGFPGKAEIRYYVKATAARPQFYKENYRGFADIKFLPIERPRPKVSGRERYARRQQQFSRAMGAPELKKGLFGKVMPPSPVDADLEPPKFSVDARLPEPAILTCNEPLPLRVLAAKLNDSSETLFLQLLQLELIAYTRLRAQDLEETVSGSWVLLSQSRLNIPLRDDKDTKGKEIAIDPSFWNRLPLPNSVAPSFETCNITRHYVLEVRVGISRATKPELIVLPLRLDVEVLSGIAPPQELLDAVSGTAKQSAPVKEVQIPPPHPPRPARPQVPVASAPVQPEEYEEAPPSYEDAMAEALAPVDGPRREYNPLDAALRNSSGPGTDRKGSVGDDDRLFPNSGLLNASTESLGIYPITPVEAQPRPYVLEPQTAAGSKSPTQLVQEPQQLEPRPEPSPRRVTPNMGVPPRKPVPGSDTKSVHWNQT</sequence>
<name>A0A2B7XZW9_POLH7</name>
<dbReference type="Gene3D" id="2.60.40.640">
    <property type="match status" value="1"/>
</dbReference>
<dbReference type="GO" id="GO:0031625">
    <property type="term" value="F:ubiquitin protein ligase binding"/>
    <property type="evidence" value="ECO:0007669"/>
    <property type="project" value="TreeGrafter"/>
</dbReference>
<comment type="caution">
    <text evidence="3">The sequence shown here is derived from an EMBL/GenBank/DDBJ whole genome shotgun (WGS) entry which is preliminary data.</text>
</comment>
<dbReference type="InterPro" id="IPR014752">
    <property type="entry name" value="Arrestin-like_C"/>
</dbReference>
<proteinExistence type="predicted"/>
<dbReference type="CDD" id="cd22952">
    <property type="entry name" value="ART10-like"/>
    <property type="match status" value="1"/>
</dbReference>
<feature type="compositionally biased region" description="Polar residues" evidence="1">
    <location>
        <begin position="566"/>
        <end position="575"/>
    </location>
</feature>
<feature type="region of interest" description="Disordered" evidence="1">
    <location>
        <begin position="396"/>
        <end position="441"/>
    </location>
</feature>